<dbReference type="GO" id="GO:0016020">
    <property type="term" value="C:membrane"/>
    <property type="evidence" value="ECO:0007669"/>
    <property type="project" value="UniProtKB-SubCell"/>
</dbReference>
<feature type="transmembrane region" description="Helical" evidence="6">
    <location>
        <begin position="268"/>
        <end position="286"/>
    </location>
</feature>
<dbReference type="CDD" id="cd06176">
    <property type="entry name" value="MFS_BCD_PucC-like"/>
    <property type="match status" value="1"/>
</dbReference>
<dbReference type="PANTHER" id="PTHR23538">
    <property type="entry name" value="44.5 KD BACTERIOCHLOROPHYLL SYNTHASE SUBUNIT"/>
    <property type="match status" value="1"/>
</dbReference>
<organism evidence="7 8">
    <name type="scientific">Rhodoplanes serenus</name>
    <dbReference type="NCBI Taxonomy" id="200615"/>
    <lineage>
        <taxon>Bacteria</taxon>
        <taxon>Pseudomonadati</taxon>
        <taxon>Pseudomonadota</taxon>
        <taxon>Alphaproteobacteria</taxon>
        <taxon>Hyphomicrobiales</taxon>
        <taxon>Nitrobacteraceae</taxon>
        <taxon>Rhodoplanes</taxon>
    </lineage>
</organism>
<sequence>MTRPSTKRKPSAFLGILATLGPRFLPFADVATKELPLGRLIRLSLFQVSVGMAMVLLNGTLNRVMIVEMGVPSWLVALMVSLPLLFAPFRALIGFKSDNRRSALGWRRVPYIWGGTMLQFGGFAIMPFALLILSGEAHGPVWIGHLGAGLAFLLVGAGLHTTQTAGLALATDLAPEDKRPRVVAFLYVMLLVGMVGSSLIYGEWLTDFSPFRLIQMIQGAALVTMILNSVALWKQEPRDPSRTKDEGPKPSFRESWRAFCRGGRSTRVLIAVGCGTAGFSMQDILLEPYGGEVLHLSVGATTVLTALLAAGSLVGFMLAARLLGRGVDPYRLAGWGAVAGIVAFSAVVFAAPTESPFLFRVGTVLIGFGGGLFSVGTLTAAMSLGREGESGLALGAWGAVQATSSGVAIALGGAIRDFVGGLAMQGTFGPALTDVSAGYGFVYHLEIGLLFITLAAIGPLVRPKGEKGEKEQSSLKFGLAEFPG</sequence>
<dbReference type="AlphaFoldDB" id="A0A327K867"/>
<name>A0A327K867_9BRAD</name>
<dbReference type="InterPro" id="IPR026036">
    <property type="entry name" value="PucC"/>
</dbReference>
<feature type="transmembrane region" description="Helical" evidence="6">
    <location>
        <begin position="213"/>
        <end position="233"/>
    </location>
</feature>
<dbReference type="Gene3D" id="1.20.1250.20">
    <property type="entry name" value="MFS general substrate transporter like domains"/>
    <property type="match status" value="1"/>
</dbReference>
<dbReference type="Pfam" id="PF03209">
    <property type="entry name" value="PUCC"/>
    <property type="match status" value="1"/>
</dbReference>
<feature type="transmembrane region" description="Helical" evidence="6">
    <location>
        <begin position="441"/>
        <end position="461"/>
    </location>
</feature>
<evidence type="ECO:0000256" key="1">
    <source>
        <dbReference type="ARBA" id="ARBA00004141"/>
    </source>
</evidence>
<feature type="transmembrane region" description="Helical" evidence="6">
    <location>
        <begin position="182"/>
        <end position="201"/>
    </location>
</feature>
<dbReference type="EMBL" id="WNKV01000001">
    <property type="protein sequence ID" value="MTW14671.1"/>
    <property type="molecule type" value="Genomic_DNA"/>
</dbReference>
<keyword evidence="3 6" id="KW-0812">Transmembrane</keyword>
<keyword evidence="4 6" id="KW-1133">Transmembrane helix</keyword>
<keyword evidence="5 6" id="KW-0472">Membrane</keyword>
<dbReference type="InterPro" id="IPR004896">
    <property type="entry name" value="PucC-rel"/>
</dbReference>
<evidence type="ECO:0000256" key="4">
    <source>
        <dbReference type="ARBA" id="ARBA00022989"/>
    </source>
</evidence>
<protein>
    <submittedName>
        <fullName evidence="7">MFS transporter</fullName>
    </submittedName>
</protein>
<evidence type="ECO:0000256" key="2">
    <source>
        <dbReference type="ARBA" id="ARBA00008412"/>
    </source>
</evidence>
<feature type="transmembrane region" description="Helical" evidence="6">
    <location>
        <begin position="392"/>
        <end position="415"/>
    </location>
</feature>
<dbReference type="PIRSF" id="PIRSF016565">
    <property type="entry name" value="PucC"/>
    <property type="match status" value="1"/>
</dbReference>
<evidence type="ECO:0000256" key="3">
    <source>
        <dbReference type="ARBA" id="ARBA00022692"/>
    </source>
</evidence>
<dbReference type="PANTHER" id="PTHR23538:SF1">
    <property type="entry name" value="44.5 KD BACTERIOCHLOROPHYLL SYNTHASE SUBUNIT"/>
    <property type="match status" value="1"/>
</dbReference>
<evidence type="ECO:0000256" key="5">
    <source>
        <dbReference type="ARBA" id="ARBA00023136"/>
    </source>
</evidence>
<feature type="transmembrane region" description="Helical" evidence="6">
    <location>
        <begin position="43"/>
        <end position="61"/>
    </location>
</feature>
<evidence type="ECO:0000313" key="8">
    <source>
        <dbReference type="Proteomes" id="UP000438991"/>
    </source>
</evidence>
<feature type="transmembrane region" description="Helical" evidence="6">
    <location>
        <begin position="112"/>
        <end position="134"/>
    </location>
</feature>
<dbReference type="InterPro" id="IPR036259">
    <property type="entry name" value="MFS_trans_sf"/>
</dbReference>
<dbReference type="RefSeq" id="WP_111385047.1">
    <property type="nucleotide sequence ID" value="NZ_NPEW01000072.1"/>
</dbReference>
<evidence type="ECO:0000256" key="6">
    <source>
        <dbReference type="SAM" id="Phobius"/>
    </source>
</evidence>
<comment type="subcellular location">
    <subcellularLocation>
        <location evidence="1">Membrane</location>
        <topology evidence="1">Multi-pass membrane protein</topology>
    </subcellularLocation>
</comment>
<accession>A0A327K867</accession>
<feature type="transmembrane region" description="Helical" evidence="6">
    <location>
        <begin position="73"/>
        <end position="92"/>
    </location>
</feature>
<feature type="transmembrane region" description="Helical" evidence="6">
    <location>
        <begin position="146"/>
        <end position="170"/>
    </location>
</feature>
<feature type="transmembrane region" description="Helical" evidence="6">
    <location>
        <begin position="332"/>
        <end position="351"/>
    </location>
</feature>
<comment type="similarity">
    <text evidence="2">Belongs to the PucC family.</text>
</comment>
<reference evidence="7 8" key="1">
    <citation type="submission" date="2019-11" db="EMBL/GenBank/DDBJ databases">
        <title>Whole-genome sequence of Rhodoplanes serenus DSM 18633, type strain.</title>
        <authorList>
            <person name="Kyndt J.A."/>
            <person name="Meyer T.E."/>
        </authorList>
    </citation>
    <scope>NUCLEOTIDE SEQUENCE [LARGE SCALE GENOMIC DNA]</scope>
    <source>
        <strain evidence="7 8">DSM 18633</strain>
    </source>
</reference>
<feature type="transmembrane region" description="Helical" evidence="6">
    <location>
        <begin position="357"/>
        <end position="380"/>
    </location>
</feature>
<comment type="caution">
    <text evidence="7">The sequence shown here is derived from an EMBL/GenBank/DDBJ whole genome shotgun (WGS) entry which is preliminary data.</text>
</comment>
<evidence type="ECO:0000313" key="7">
    <source>
        <dbReference type="EMBL" id="MTW14671.1"/>
    </source>
</evidence>
<proteinExistence type="inferred from homology"/>
<dbReference type="SUPFAM" id="SSF103473">
    <property type="entry name" value="MFS general substrate transporter"/>
    <property type="match status" value="1"/>
</dbReference>
<dbReference type="Proteomes" id="UP000438991">
    <property type="component" value="Unassembled WGS sequence"/>
</dbReference>
<gene>
    <name evidence="7" type="ORF">GJ689_00380</name>
</gene>
<feature type="transmembrane region" description="Helical" evidence="6">
    <location>
        <begin position="298"/>
        <end position="320"/>
    </location>
</feature>